<dbReference type="AlphaFoldDB" id="A0AA97FIA0"/>
<organism evidence="2 3">
    <name type="scientific">Microbacterium betulae</name>
    <dbReference type="NCBI Taxonomy" id="2981139"/>
    <lineage>
        <taxon>Bacteria</taxon>
        <taxon>Bacillati</taxon>
        <taxon>Actinomycetota</taxon>
        <taxon>Actinomycetes</taxon>
        <taxon>Micrococcales</taxon>
        <taxon>Microbacteriaceae</taxon>
        <taxon>Microbacterium</taxon>
    </lineage>
</organism>
<dbReference type="EMBL" id="CP118157">
    <property type="protein sequence ID" value="WOF23413.1"/>
    <property type="molecule type" value="Genomic_DNA"/>
</dbReference>
<accession>A0AA97FIA0</accession>
<gene>
    <name evidence="2" type="ORF">N8K70_01690</name>
</gene>
<comment type="similarity">
    <text evidence="1">Belongs to the class-IV pyridoxal-phosphate-dependent aminotransferase family.</text>
</comment>
<dbReference type="PANTHER" id="PTHR42743:SF11">
    <property type="entry name" value="AMINODEOXYCHORISMATE LYASE"/>
    <property type="match status" value="1"/>
</dbReference>
<dbReference type="Pfam" id="PF01063">
    <property type="entry name" value="Aminotran_4"/>
    <property type="match status" value="1"/>
</dbReference>
<dbReference type="GO" id="GO:0046394">
    <property type="term" value="P:carboxylic acid biosynthetic process"/>
    <property type="evidence" value="ECO:0007669"/>
    <property type="project" value="UniProtKB-ARBA"/>
</dbReference>
<dbReference type="InterPro" id="IPR043132">
    <property type="entry name" value="BCAT-like_C"/>
</dbReference>
<keyword evidence="2" id="KW-0032">Aminotransferase</keyword>
<dbReference type="InterPro" id="IPR036038">
    <property type="entry name" value="Aminotransferase-like"/>
</dbReference>
<protein>
    <submittedName>
        <fullName evidence="2">Aminotransferase class IV</fullName>
    </submittedName>
</protein>
<dbReference type="RefSeq" id="WP_317139885.1">
    <property type="nucleotide sequence ID" value="NZ_CP118157.1"/>
</dbReference>
<dbReference type="InterPro" id="IPR001544">
    <property type="entry name" value="Aminotrans_IV"/>
</dbReference>
<name>A0AA97FIA0_9MICO</name>
<dbReference type="Gene3D" id="3.30.470.10">
    <property type="match status" value="1"/>
</dbReference>
<dbReference type="InterPro" id="IPR050571">
    <property type="entry name" value="Class-IV_PLP-Dep_Aminotrnsfr"/>
</dbReference>
<dbReference type="InterPro" id="IPR043131">
    <property type="entry name" value="BCAT-like_N"/>
</dbReference>
<dbReference type="GO" id="GO:0005829">
    <property type="term" value="C:cytosol"/>
    <property type="evidence" value="ECO:0007669"/>
    <property type="project" value="TreeGrafter"/>
</dbReference>
<evidence type="ECO:0000313" key="2">
    <source>
        <dbReference type="EMBL" id="WOF23413.1"/>
    </source>
</evidence>
<sequence>MGDFGVFFGRADQLLDTAFEGEPELRVVEPRDASVSVFDLGLLRGDGVFEATTVVDDVPLAWHLHLRRLAQSAAALDLPAPNLRVLDAFVREAIRRMGPTPHAHVKLVITRGVDASLSAVSLPVVPTVFALVDPGFGRRAPEIEIVTLERELFRDSAERAPWLLLGAKTLSYATNMAARREYERRGAQNAVFVTRDGYVLEGPQSSVVIREGNRVATPHPRIGILHGTTQVELFAWAALNGLEISYEDIPTERLFAADAVWTMGASFVQSVTAVDGRAVAHDLAATDAINGFMQSQRAAIDAWTSSHLPG</sequence>
<evidence type="ECO:0000256" key="1">
    <source>
        <dbReference type="ARBA" id="ARBA00009320"/>
    </source>
</evidence>
<dbReference type="KEGG" id="mbet:N8K70_01690"/>
<dbReference type="GO" id="GO:0008483">
    <property type="term" value="F:transaminase activity"/>
    <property type="evidence" value="ECO:0007669"/>
    <property type="project" value="UniProtKB-KW"/>
</dbReference>
<keyword evidence="3" id="KW-1185">Reference proteome</keyword>
<dbReference type="SUPFAM" id="SSF56752">
    <property type="entry name" value="D-aminoacid aminotransferase-like PLP-dependent enzymes"/>
    <property type="match status" value="1"/>
</dbReference>
<dbReference type="Proteomes" id="UP001305498">
    <property type="component" value="Chromosome"/>
</dbReference>
<dbReference type="PANTHER" id="PTHR42743">
    <property type="entry name" value="AMINO-ACID AMINOTRANSFERASE"/>
    <property type="match status" value="1"/>
</dbReference>
<proteinExistence type="inferred from homology"/>
<dbReference type="Gene3D" id="3.20.10.10">
    <property type="entry name" value="D-amino Acid Aminotransferase, subunit A, domain 2"/>
    <property type="match status" value="1"/>
</dbReference>
<evidence type="ECO:0000313" key="3">
    <source>
        <dbReference type="Proteomes" id="UP001305498"/>
    </source>
</evidence>
<keyword evidence="2" id="KW-0808">Transferase</keyword>
<reference evidence="2 3" key="1">
    <citation type="submission" date="2023-02" db="EMBL/GenBank/DDBJ databases">
        <title>Microbacterium betulae sp. nov., isolated from birch wood.</title>
        <authorList>
            <person name="Pasciak M."/>
            <person name="Pawlik K.J."/>
            <person name="Martynowski D."/>
            <person name="Laczmanski L."/>
            <person name="Ciekot J."/>
            <person name="Szponar B."/>
            <person name="Wojcik-Fatla A."/>
            <person name="Mackiewicz B."/>
            <person name="Farian E."/>
            <person name="Cholewa G."/>
            <person name="Cholewa A."/>
            <person name="Dutkiewicz J."/>
        </authorList>
    </citation>
    <scope>NUCLEOTIDE SEQUENCE [LARGE SCALE GENOMIC DNA]</scope>
    <source>
        <strain evidence="2 3">AB</strain>
    </source>
</reference>